<dbReference type="AlphaFoldDB" id="A0AAU7C2M7"/>
<keyword evidence="1" id="KW-0472">Membrane</keyword>
<keyword evidence="4" id="KW-0808">Transferase</keyword>
<dbReference type="InterPro" id="IPR029063">
    <property type="entry name" value="SAM-dependent_MTases_sf"/>
</dbReference>
<keyword evidence="5" id="KW-1185">Reference proteome</keyword>
<evidence type="ECO:0000256" key="1">
    <source>
        <dbReference type="SAM" id="Phobius"/>
    </source>
</evidence>
<name>A0AAU7C2M7_9LACO</name>
<reference evidence="3 5" key="2">
    <citation type="submission" date="2024-04" db="EMBL/GenBank/DDBJ databases">
        <title>Limosilactobacillus allomucosae sp. nov., a novel species isolated from wild boar faecal samples as potential probiotics for domestic pigs.</title>
        <authorList>
            <person name="Chen B."/>
        </authorList>
    </citation>
    <scope>NUCLEOTIDE SEQUENCE [LARGE SCALE GENOMIC DNA]</scope>
    <source>
        <strain evidence="3 5">WILCCON 0055</strain>
    </source>
</reference>
<evidence type="ECO:0000259" key="2">
    <source>
        <dbReference type="Pfam" id="PF08241"/>
    </source>
</evidence>
<dbReference type="GO" id="GO:0032259">
    <property type="term" value="P:methylation"/>
    <property type="evidence" value="ECO:0007669"/>
    <property type="project" value="UniProtKB-KW"/>
</dbReference>
<sequence length="232" mass="25698">MKFKRVDAPLILVVIALAAILSIVLAVVWHQWLFWLVTVLLLICLGLYLNASWRGKEQIIDEAIKYLHLSSDAQVLDLGTDQGNVLVKLAKHLAIPGHATGVEIGIKSDQSNKSLAHAKACLQTAAMADRASVQAADILNLPFNDHQFDGVLIWMTLHKVKPTINRARAVQEAARTLKSNGTLAIIDFKHFDEYQKILTGLGFHDITVHQCGVNGWWGGPWLSTKILLAKRF</sequence>
<dbReference type="EMBL" id="JBCNVT010000001">
    <property type="protein sequence ID" value="MEO5286854.1"/>
    <property type="molecule type" value="Genomic_DNA"/>
</dbReference>
<keyword evidence="4" id="KW-0489">Methyltransferase</keyword>
<keyword evidence="1" id="KW-0812">Transmembrane</keyword>
<keyword evidence="1" id="KW-1133">Transmembrane helix</keyword>
<accession>A0AAU7C2M7</accession>
<dbReference type="Pfam" id="PF08241">
    <property type="entry name" value="Methyltransf_11"/>
    <property type="match status" value="1"/>
</dbReference>
<evidence type="ECO:0000313" key="4">
    <source>
        <dbReference type="EMBL" id="XBG95378.1"/>
    </source>
</evidence>
<dbReference type="GO" id="GO:0008757">
    <property type="term" value="F:S-adenosylmethionine-dependent methyltransferase activity"/>
    <property type="evidence" value="ECO:0007669"/>
    <property type="project" value="InterPro"/>
</dbReference>
<dbReference type="InterPro" id="IPR013216">
    <property type="entry name" value="Methyltransf_11"/>
</dbReference>
<organism evidence="4">
    <name type="scientific">Limosilactobacillus allomucosae</name>
    <dbReference type="NCBI Taxonomy" id="3142938"/>
    <lineage>
        <taxon>Bacteria</taxon>
        <taxon>Bacillati</taxon>
        <taxon>Bacillota</taxon>
        <taxon>Bacilli</taxon>
        <taxon>Lactobacillales</taxon>
        <taxon>Lactobacillaceae</taxon>
        <taxon>Limosilactobacillus</taxon>
    </lineage>
</organism>
<feature type="transmembrane region" description="Helical" evidence="1">
    <location>
        <begin position="32"/>
        <end position="51"/>
    </location>
</feature>
<reference evidence="4" key="1">
    <citation type="submission" date="2024-04" db="EMBL/GenBank/DDBJ databases">
        <title>Limosilactobacillus allomucosae sp. nov., a novel species isolated from wild boar faecal samples as a potential probiotics for domestic pigs.</title>
        <authorList>
            <person name="Chen B."/>
        </authorList>
    </citation>
    <scope>NUCLEOTIDE SEQUENCE</scope>
    <source>
        <strain evidence="4">WILCCON 0051</strain>
    </source>
</reference>
<protein>
    <submittedName>
        <fullName evidence="4">Methyltransferase domain-containing protein</fullName>
    </submittedName>
</protein>
<dbReference type="PANTHER" id="PTHR45277">
    <property type="entry name" value="EXPRESSED PROTEIN"/>
    <property type="match status" value="1"/>
</dbReference>
<dbReference type="CDD" id="cd02440">
    <property type="entry name" value="AdoMet_MTases"/>
    <property type="match status" value="1"/>
</dbReference>
<dbReference type="Gene3D" id="3.40.50.150">
    <property type="entry name" value="Vaccinia Virus protein VP39"/>
    <property type="match status" value="1"/>
</dbReference>
<dbReference type="EMBL" id="CP154878">
    <property type="protein sequence ID" value="XBG95378.1"/>
    <property type="molecule type" value="Genomic_DNA"/>
</dbReference>
<feature type="domain" description="Methyltransferase type 11" evidence="2">
    <location>
        <begin position="76"/>
        <end position="185"/>
    </location>
</feature>
<dbReference type="RefSeq" id="WP_347964063.1">
    <property type="nucleotide sequence ID" value="NZ_CP154878.1"/>
</dbReference>
<gene>
    <name evidence="3" type="ORF">AAVZ08_09825</name>
    <name evidence="4" type="ORF">ABC765_10095</name>
</gene>
<dbReference type="SUPFAM" id="SSF53335">
    <property type="entry name" value="S-adenosyl-L-methionine-dependent methyltransferases"/>
    <property type="match status" value="1"/>
</dbReference>
<evidence type="ECO:0000313" key="3">
    <source>
        <dbReference type="EMBL" id="MEO5286854.1"/>
    </source>
</evidence>
<dbReference type="KEGG" id="lalo:ABC765_10095"/>
<evidence type="ECO:0000313" key="5">
    <source>
        <dbReference type="Proteomes" id="UP001456307"/>
    </source>
</evidence>
<proteinExistence type="predicted"/>
<dbReference type="PANTHER" id="PTHR45277:SF1">
    <property type="entry name" value="EXPRESSED PROTEIN"/>
    <property type="match status" value="1"/>
</dbReference>
<dbReference type="Proteomes" id="UP001456307">
    <property type="component" value="Unassembled WGS sequence"/>
</dbReference>
<feature type="transmembrane region" description="Helical" evidence="1">
    <location>
        <begin position="7"/>
        <end position="26"/>
    </location>
</feature>